<dbReference type="EMBL" id="BK015446">
    <property type="protein sequence ID" value="DAE07125.1"/>
    <property type="molecule type" value="Genomic_DNA"/>
</dbReference>
<name>A0A8S5PKM4_9CAUD</name>
<evidence type="ECO:0000313" key="2">
    <source>
        <dbReference type="EMBL" id="DAE07125.1"/>
    </source>
</evidence>
<evidence type="ECO:0000256" key="1">
    <source>
        <dbReference type="SAM" id="Phobius"/>
    </source>
</evidence>
<organism evidence="2">
    <name type="scientific">Myoviridae sp. ctsK93</name>
    <dbReference type="NCBI Taxonomy" id="2825190"/>
    <lineage>
        <taxon>Viruses</taxon>
        <taxon>Duplodnaviria</taxon>
        <taxon>Heunggongvirae</taxon>
        <taxon>Uroviricota</taxon>
        <taxon>Caudoviricetes</taxon>
    </lineage>
</organism>
<keyword evidence="1" id="KW-0472">Membrane</keyword>
<proteinExistence type="predicted"/>
<accession>A0A8S5PKM4</accession>
<sequence>MIPLAILIVLYTATLTLAAVLNGELREISFSSTLTRIVIEGLLIWWLVESFKY</sequence>
<keyword evidence="1" id="KW-1133">Transmembrane helix</keyword>
<keyword evidence="1" id="KW-0812">Transmembrane</keyword>
<protein>
    <submittedName>
        <fullName evidence="2">Uncharacterized protein</fullName>
    </submittedName>
</protein>
<feature type="transmembrane region" description="Helical" evidence="1">
    <location>
        <begin position="28"/>
        <end position="48"/>
    </location>
</feature>
<reference evidence="2" key="1">
    <citation type="journal article" date="2021" name="Proc. Natl. Acad. Sci. U.S.A.">
        <title>A Catalog of Tens of Thousands of Viruses from Human Metagenomes Reveals Hidden Associations with Chronic Diseases.</title>
        <authorList>
            <person name="Tisza M.J."/>
            <person name="Buck C.B."/>
        </authorList>
    </citation>
    <scope>NUCLEOTIDE SEQUENCE</scope>
    <source>
        <strain evidence="2">CtsK93</strain>
    </source>
</reference>